<evidence type="ECO:0000313" key="9">
    <source>
        <dbReference type="EMBL" id="CAD8099980.1"/>
    </source>
</evidence>
<feature type="domain" description="Major facilitator superfamily (MFS) profile" evidence="8">
    <location>
        <begin position="8"/>
        <end position="422"/>
    </location>
</feature>
<evidence type="ECO:0000256" key="3">
    <source>
        <dbReference type="ARBA" id="ARBA00022692"/>
    </source>
</evidence>
<feature type="transmembrane region" description="Helical" evidence="7">
    <location>
        <begin position="370"/>
        <end position="388"/>
    </location>
</feature>
<dbReference type="CDD" id="cd06174">
    <property type="entry name" value="MFS"/>
    <property type="match status" value="1"/>
</dbReference>
<keyword evidence="5 7" id="KW-0472">Membrane</keyword>
<feature type="transmembrane region" description="Helical" evidence="7">
    <location>
        <begin position="394"/>
        <end position="417"/>
    </location>
</feature>
<comment type="subcellular location">
    <subcellularLocation>
        <location evidence="1">Membrane</location>
        <topology evidence="1">Multi-pass membrane protein</topology>
    </subcellularLocation>
</comment>
<evidence type="ECO:0000256" key="7">
    <source>
        <dbReference type="SAM" id="Phobius"/>
    </source>
</evidence>
<feature type="transmembrane region" description="Helical" evidence="7">
    <location>
        <begin position="74"/>
        <end position="93"/>
    </location>
</feature>
<protein>
    <recommendedName>
        <fullName evidence="8">Major facilitator superfamily (MFS) profile domain-containing protein</fullName>
    </recommendedName>
</protein>
<dbReference type="PANTHER" id="PTHR23505">
    <property type="entry name" value="SPINSTER"/>
    <property type="match status" value="1"/>
</dbReference>
<feature type="transmembrane region" description="Helical" evidence="7">
    <location>
        <begin position="269"/>
        <end position="292"/>
    </location>
</feature>
<dbReference type="GO" id="GO:0022857">
    <property type="term" value="F:transmembrane transporter activity"/>
    <property type="evidence" value="ECO:0007669"/>
    <property type="project" value="InterPro"/>
</dbReference>
<evidence type="ECO:0000256" key="6">
    <source>
        <dbReference type="ARBA" id="ARBA00024338"/>
    </source>
</evidence>
<dbReference type="GO" id="GO:0016020">
    <property type="term" value="C:membrane"/>
    <property type="evidence" value="ECO:0007669"/>
    <property type="project" value="UniProtKB-SubCell"/>
</dbReference>
<feature type="transmembrane region" description="Helical" evidence="7">
    <location>
        <begin position="232"/>
        <end position="254"/>
    </location>
</feature>
<comment type="caution">
    <text evidence="9">The sequence shown here is derived from an EMBL/GenBank/DDBJ whole genome shotgun (WGS) entry which is preliminary data.</text>
</comment>
<evidence type="ECO:0000256" key="2">
    <source>
        <dbReference type="ARBA" id="ARBA00022448"/>
    </source>
</evidence>
<dbReference type="OMA" id="YMIKEMH"/>
<dbReference type="InterPro" id="IPR020846">
    <property type="entry name" value="MFS_dom"/>
</dbReference>
<evidence type="ECO:0000256" key="4">
    <source>
        <dbReference type="ARBA" id="ARBA00022989"/>
    </source>
</evidence>
<dbReference type="InterPro" id="IPR011701">
    <property type="entry name" value="MFS"/>
</dbReference>
<feature type="transmembrane region" description="Helical" evidence="7">
    <location>
        <begin position="327"/>
        <end position="349"/>
    </location>
</feature>
<feature type="transmembrane region" description="Helical" evidence="7">
    <location>
        <begin position="131"/>
        <end position="150"/>
    </location>
</feature>
<dbReference type="InterPro" id="IPR044770">
    <property type="entry name" value="MFS_spinster-like"/>
</dbReference>
<reference evidence="9" key="1">
    <citation type="submission" date="2021-01" db="EMBL/GenBank/DDBJ databases">
        <authorList>
            <consortium name="Genoscope - CEA"/>
            <person name="William W."/>
        </authorList>
    </citation>
    <scope>NUCLEOTIDE SEQUENCE</scope>
</reference>
<name>A0A8S1PA58_PARPR</name>
<keyword evidence="10" id="KW-1185">Reference proteome</keyword>
<gene>
    <name evidence="9" type="ORF">PPRIM_AZ9-3.1.T1110069</name>
</gene>
<dbReference type="PROSITE" id="PS50850">
    <property type="entry name" value="MFS"/>
    <property type="match status" value="1"/>
</dbReference>
<dbReference type="PANTHER" id="PTHR23505:SF9">
    <property type="entry name" value="PROTEIN, PUTATIVE-RELATED"/>
    <property type="match status" value="1"/>
</dbReference>
<feature type="transmembrane region" description="Helical" evidence="7">
    <location>
        <begin position="162"/>
        <end position="182"/>
    </location>
</feature>
<organism evidence="9 10">
    <name type="scientific">Paramecium primaurelia</name>
    <dbReference type="NCBI Taxonomy" id="5886"/>
    <lineage>
        <taxon>Eukaryota</taxon>
        <taxon>Sar</taxon>
        <taxon>Alveolata</taxon>
        <taxon>Ciliophora</taxon>
        <taxon>Intramacronucleata</taxon>
        <taxon>Oligohymenophorea</taxon>
        <taxon>Peniculida</taxon>
        <taxon>Parameciidae</taxon>
        <taxon>Paramecium</taxon>
    </lineage>
</organism>
<proteinExistence type="inferred from homology"/>
<dbReference type="EMBL" id="CAJJDM010000114">
    <property type="protein sequence ID" value="CAD8099980.1"/>
    <property type="molecule type" value="Genomic_DNA"/>
</dbReference>
<dbReference type="AlphaFoldDB" id="A0A8S1PA58"/>
<keyword evidence="4 7" id="KW-1133">Transmembrane helix</keyword>
<evidence type="ECO:0000256" key="1">
    <source>
        <dbReference type="ARBA" id="ARBA00004141"/>
    </source>
</evidence>
<accession>A0A8S1PA58</accession>
<keyword evidence="3 7" id="KW-0812">Transmembrane</keyword>
<keyword evidence="2" id="KW-0813">Transport</keyword>
<feature type="transmembrane region" description="Helical" evidence="7">
    <location>
        <begin position="47"/>
        <end position="67"/>
    </location>
</feature>
<evidence type="ECO:0000256" key="5">
    <source>
        <dbReference type="ARBA" id="ARBA00023136"/>
    </source>
</evidence>
<dbReference type="Pfam" id="PF07690">
    <property type="entry name" value="MFS_1"/>
    <property type="match status" value="1"/>
</dbReference>
<sequence>MEFKPRWIFCLLLCTNIIINLDQGIIPAAISQIEESLELTSEQLGYLGSQVYAGVTLVCLFGGKLFLHFNSKLIVMFSYLGMISSLTLFPLNYGSSWPYYIFRFLTGCSKAPMMIYFPVWVDNFGDEQKTIWITILQGVIPLGIFVGYSLSSVISSVWQWQVAFYAQVIMLTVCATTFIIFVQNKDFDIKKSTKNKFGNKSINEDQQNRSLLQQSPNKTYWQMMKELYSIKLWLCCTIVISILYFIVTGIQFWMTDYMIKEMHQEKQTVNIVFAIVSITAPVFGCITGGLIAQKLGGYQRTKSLYVCVLYCSLCCISAAPVPFTETFWFGALCLWLLLFFGGAIVPPLMGIMLSSVPKHLKAFANSSTTMFQNLFGFLPAPSIYGFLMERYNSQVAVFALMYYSFVGLFVMLLAVYFKRMQNNKKVGFEEVFEQQQDTKSSVLQDEENFNITVRVLQYGDAPLVTSLTPHIEDQIPNYDNPEDGNMKEI</sequence>
<comment type="similarity">
    <text evidence="6">Belongs to the major facilitator superfamily. Spinster (TC 2.A.1.49) family.</text>
</comment>
<feature type="transmembrane region" description="Helical" evidence="7">
    <location>
        <begin position="304"/>
        <end position="321"/>
    </location>
</feature>
<feature type="transmembrane region" description="Helical" evidence="7">
    <location>
        <begin position="99"/>
        <end position="119"/>
    </location>
</feature>
<evidence type="ECO:0000259" key="8">
    <source>
        <dbReference type="PROSITE" id="PS50850"/>
    </source>
</evidence>
<evidence type="ECO:0000313" key="10">
    <source>
        <dbReference type="Proteomes" id="UP000688137"/>
    </source>
</evidence>
<dbReference type="Proteomes" id="UP000688137">
    <property type="component" value="Unassembled WGS sequence"/>
</dbReference>